<dbReference type="GO" id="GO:0097542">
    <property type="term" value="C:ciliary tip"/>
    <property type="evidence" value="ECO:0007669"/>
    <property type="project" value="TreeGrafter"/>
</dbReference>
<dbReference type="GO" id="GO:0036158">
    <property type="term" value="P:outer dynein arm assembly"/>
    <property type="evidence" value="ECO:0007669"/>
    <property type="project" value="InterPro"/>
</dbReference>
<dbReference type="GO" id="GO:0003341">
    <property type="term" value="P:cilium movement"/>
    <property type="evidence" value="ECO:0007669"/>
    <property type="project" value="InterPro"/>
</dbReference>
<dbReference type="InterPro" id="IPR033192">
    <property type="entry name" value="ODAD3"/>
</dbReference>
<sequence>MTTETAVGDKGKPAPQRRDTYNGAAGTSATGYSSAKGRPGSLNSTGNRPQKTQPNTGLSRPQSGVSTLYYSGEDDLDQLRQKYVLLEGDRRAYYETSQWTLKQNQETVHRLKKENKELKRQLSEVNSQRGALEPPANKDIRALEKKVHELRATHDRLVADRTRGSEKLMRLKESLQALEKDKQSLLAVDSPELRTIRSLENRLDKALVKHNEASSLSRTYAGIAERLRDERATFDSQLRAVEESLRAKGSDLEQLAAMSAEAQQAKEAAMADLRAAEAALARERERRSRELAERREQAEAAEAKRAGGDPAELERCRAAAASYDEAFREVQEATGVVDLAEFVDRFLSQEAVREDLKVRPDRGRWLLREGSLSPLGGERVAGRGAPSAIFSPSPFTALLRAPFSLREG</sequence>
<evidence type="ECO:0000313" key="2">
    <source>
        <dbReference type="EMBL" id="JAC70152.1"/>
    </source>
</evidence>
<organism evidence="2">
    <name type="scientific">Tetraselmis sp. GSL018</name>
    <dbReference type="NCBI Taxonomy" id="582737"/>
    <lineage>
        <taxon>Eukaryota</taxon>
        <taxon>Viridiplantae</taxon>
        <taxon>Chlorophyta</taxon>
        <taxon>core chlorophytes</taxon>
        <taxon>Chlorodendrophyceae</taxon>
        <taxon>Chlorodendrales</taxon>
        <taxon>Chlorodendraceae</taxon>
        <taxon>Tetraselmis</taxon>
    </lineage>
</organism>
<dbReference type="PANTHER" id="PTHR46518:SF1">
    <property type="entry name" value="OUTER DYNEIN ARM-DOCKING COMPLEX SUBUNIT 3"/>
    <property type="match status" value="1"/>
</dbReference>
<gene>
    <name evidence="2" type="ORF">TSPGSL018_4781</name>
</gene>
<name>A0A061RB48_9CHLO</name>
<feature type="region of interest" description="Disordered" evidence="1">
    <location>
        <begin position="284"/>
        <end position="311"/>
    </location>
</feature>
<dbReference type="GO" id="GO:0035253">
    <property type="term" value="C:ciliary rootlet"/>
    <property type="evidence" value="ECO:0007669"/>
    <property type="project" value="TreeGrafter"/>
</dbReference>
<protein>
    <submittedName>
        <fullName evidence="2">Axonemal dynein intermediate chain protein</fullName>
    </submittedName>
</protein>
<dbReference type="AlphaFoldDB" id="A0A061RB48"/>
<proteinExistence type="predicted"/>
<feature type="compositionally biased region" description="Low complexity" evidence="1">
    <location>
        <begin position="21"/>
        <end position="35"/>
    </location>
</feature>
<feature type="compositionally biased region" description="Basic and acidic residues" evidence="1">
    <location>
        <begin position="7"/>
        <end position="20"/>
    </location>
</feature>
<reference evidence="2" key="1">
    <citation type="submission" date="2014-05" db="EMBL/GenBank/DDBJ databases">
        <title>The transcriptome of the halophilic microalga Tetraselmis sp. GSL018 isolated from the Great Salt Lake, Utah.</title>
        <authorList>
            <person name="Jinkerson R.E."/>
            <person name="D'Adamo S."/>
            <person name="Posewitz M.C."/>
        </authorList>
    </citation>
    <scope>NUCLEOTIDE SEQUENCE</scope>
    <source>
        <strain evidence="2">GSL018</strain>
    </source>
</reference>
<dbReference type="EMBL" id="GBEZ01016065">
    <property type="protein sequence ID" value="JAC70152.1"/>
    <property type="molecule type" value="Transcribed_RNA"/>
</dbReference>
<accession>A0A061RB48</accession>
<dbReference type="PANTHER" id="PTHR46518">
    <property type="entry name" value="COILED-COIL DOMAIN-CONTAINING PROTEIN 151"/>
    <property type="match status" value="1"/>
</dbReference>
<evidence type="ECO:0000256" key="1">
    <source>
        <dbReference type="SAM" id="MobiDB-lite"/>
    </source>
</evidence>
<feature type="compositionally biased region" description="Polar residues" evidence="1">
    <location>
        <begin position="41"/>
        <end position="69"/>
    </location>
</feature>
<feature type="region of interest" description="Disordered" evidence="1">
    <location>
        <begin position="1"/>
        <end position="71"/>
    </location>
</feature>
<dbReference type="GO" id="GO:0036064">
    <property type="term" value="C:ciliary basal body"/>
    <property type="evidence" value="ECO:0007669"/>
    <property type="project" value="TreeGrafter"/>
</dbReference>